<dbReference type="EMBL" id="CP006643">
    <property type="protein sequence ID" value="AGX07015.1"/>
    <property type="molecule type" value="Genomic_DNA"/>
</dbReference>
<dbReference type="STRING" id="1367477.N288_25955"/>
<dbReference type="Proteomes" id="UP000017805">
    <property type="component" value="Chromosome"/>
</dbReference>
<dbReference type="HOGENOM" id="CLU_211929_0_0_9"/>
<evidence type="ECO:0000313" key="2">
    <source>
        <dbReference type="Proteomes" id="UP000017805"/>
    </source>
</evidence>
<organism evidence="1 2">
    <name type="scientific">Bacillus infantis NRRL B-14911</name>
    <dbReference type="NCBI Taxonomy" id="1367477"/>
    <lineage>
        <taxon>Bacteria</taxon>
        <taxon>Bacillati</taxon>
        <taxon>Bacillota</taxon>
        <taxon>Bacilli</taxon>
        <taxon>Bacillales</taxon>
        <taxon>Bacillaceae</taxon>
        <taxon>Bacillus</taxon>
    </lineage>
</organism>
<dbReference type="PATRIC" id="fig|1367477.3.peg.5176"/>
<keyword evidence="2" id="KW-1185">Reference proteome</keyword>
<evidence type="ECO:0000313" key="1">
    <source>
        <dbReference type="EMBL" id="AGX07015.1"/>
    </source>
</evidence>
<dbReference type="KEGG" id="bif:N288_25955"/>
<accession>U5LHP8</accession>
<name>U5LHP8_9BACI</name>
<reference evidence="1 2" key="1">
    <citation type="submission" date="2013-07" db="EMBL/GenBank/DDBJ databases">
        <title>Complete genome sequence of Bacillus infantis NRRL B-14911 that has potential to induce cardiac disease by antigenic mimicry.</title>
        <authorList>
            <person name="Massilamany C."/>
            <person name="Smith T.P.L."/>
            <person name="Loy J.D."/>
            <person name="Barletta R."/>
            <person name="Reddy J."/>
        </authorList>
    </citation>
    <scope>NUCLEOTIDE SEQUENCE [LARGE SCALE GENOMIC DNA]</scope>
    <source>
        <strain evidence="1 2">NRRL B-14911</strain>
    </source>
</reference>
<gene>
    <name evidence="1" type="ORF">N288_25955</name>
</gene>
<dbReference type="AlphaFoldDB" id="U5LHP8"/>
<protein>
    <submittedName>
        <fullName evidence="1">Uncharacterized protein</fullName>
    </submittedName>
</protein>
<proteinExistence type="predicted"/>
<sequence length="42" mass="4792">MSFARQISIIVGGLSNFMKTRNSLIKIDFTVFEIDAEIKVEE</sequence>